<protein>
    <submittedName>
        <fullName evidence="1">Uncharacterized protein</fullName>
    </submittedName>
</protein>
<evidence type="ECO:0000313" key="1">
    <source>
        <dbReference type="EMBL" id="KAI3684837.1"/>
    </source>
</evidence>
<dbReference type="Proteomes" id="UP001055879">
    <property type="component" value="Linkage Group LG12"/>
</dbReference>
<dbReference type="EMBL" id="CM042058">
    <property type="protein sequence ID" value="KAI3684837.1"/>
    <property type="molecule type" value="Genomic_DNA"/>
</dbReference>
<proteinExistence type="predicted"/>
<evidence type="ECO:0000313" key="2">
    <source>
        <dbReference type="Proteomes" id="UP001055879"/>
    </source>
</evidence>
<accession>A0ACB8YHT7</accession>
<comment type="caution">
    <text evidence="1">The sequence shown here is derived from an EMBL/GenBank/DDBJ whole genome shotgun (WGS) entry which is preliminary data.</text>
</comment>
<organism evidence="1 2">
    <name type="scientific">Arctium lappa</name>
    <name type="common">Greater burdock</name>
    <name type="synonym">Lappa major</name>
    <dbReference type="NCBI Taxonomy" id="4217"/>
    <lineage>
        <taxon>Eukaryota</taxon>
        <taxon>Viridiplantae</taxon>
        <taxon>Streptophyta</taxon>
        <taxon>Embryophyta</taxon>
        <taxon>Tracheophyta</taxon>
        <taxon>Spermatophyta</taxon>
        <taxon>Magnoliopsida</taxon>
        <taxon>eudicotyledons</taxon>
        <taxon>Gunneridae</taxon>
        <taxon>Pentapetalae</taxon>
        <taxon>asterids</taxon>
        <taxon>campanulids</taxon>
        <taxon>Asterales</taxon>
        <taxon>Asteraceae</taxon>
        <taxon>Carduoideae</taxon>
        <taxon>Cardueae</taxon>
        <taxon>Arctiinae</taxon>
        <taxon>Arctium</taxon>
    </lineage>
</organism>
<name>A0ACB8YHT7_ARCLA</name>
<sequence length="280" mass="30078">MGKSESSFFGGVGGDQLDTVWIDYPNEYLTSISGTFDNYKGSVVVKSLCFGTNLKHYGPYGSDTGTRFSYDGKGGVIVGFHGRVDQYLDAVGIYVMPESLAFGRNSTCENNSTHELSCSMSRMPMPREAGPWGASGGKPWDDGVYSHVIKVIVHGGVSLNAIRAIQFEYVNRDAKSVLSPMHGGSGEDEMELLSVVNLDGTDEYLSGISGFYGPVKGYNGLEAITSITFHTNKTIYGPYGEESGAGYTCFTSTASPGKVVGFHGRNDGFLSAIGVHMEYF</sequence>
<reference evidence="1 2" key="2">
    <citation type="journal article" date="2022" name="Mol. Ecol. Resour.">
        <title>The genomes of chicory, endive, great burdock and yacon provide insights into Asteraceae paleo-polyploidization history and plant inulin production.</title>
        <authorList>
            <person name="Fan W."/>
            <person name="Wang S."/>
            <person name="Wang H."/>
            <person name="Wang A."/>
            <person name="Jiang F."/>
            <person name="Liu H."/>
            <person name="Zhao H."/>
            <person name="Xu D."/>
            <person name="Zhang Y."/>
        </authorList>
    </citation>
    <scope>NUCLEOTIDE SEQUENCE [LARGE SCALE GENOMIC DNA]</scope>
    <source>
        <strain evidence="2">cv. Niubang</strain>
    </source>
</reference>
<gene>
    <name evidence="1" type="ORF">L6452_34064</name>
</gene>
<keyword evidence="2" id="KW-1185">Reference proteome</keyword>
<reference evidence="2" key="1">
    <citation type="journal article" date="2022" name="Mol. Ecol. Resour.">
        <title>The genomes of chicory, endive, great burdock and yacon provide insights into Asteraceae palaeo-polyploidization history and plant inulin production.</title>
        <authorList>
            <person name="Fan W."/>
            <person name="Wang S."/>
            <person name="Wang H."/>
            <person name="Wang A."/>
            <person name="Jiang F."/>
            <person name="Liu H."/>
            <person name="Zhao H."/>
            <person name="Xu D."/>
            <person name="Zhang Y."/>
        </authorList>
    </citation>
    <scope>NUCLEOTIDE SEQUENCE [LARGE SCALE GENOMIC DNA]</scope>
    <source>
        <strain evidence="2">cv. Niubang</strain>
    </source>
</reference>